<dbReference type="InterPro" id="IPR036812">
    <property type="entry name" value="NAD(P)_OxRdtase_dom_sf"/>
</dbReference>
<dbReference type="CDD" id="cd19081">
    <property type="entry name" value="AKR_AKR9C1"/>
    <property type="match status" value="1"/>
</dbReference>
<keyword evidence="4" id="KW-1185">Reference proteome</keyword>
<dbReference type="GO" id="GO:0016491">
    <property type="term" value="F:oxidoreductase activity"/>
    <property type="evidence" value="ECO:0007669"/>
    <property type="project" value="UniProtKB-KW"/>
</dbReference>
<sequence length="314" mass="33976">MRTIGTSGIEIFPLALGANTFGWTSDEAESQQVLDAFVAAGGNFIDTADMYSSWVPGNSGGESETVLGRWVRERRNRDSVVIATKVGAHPDFKGLARANVQAAAEASLQRLQTDYIDLYYAHYDDEDVPMVEIAAVFDGLVQAGKVRHIALSNMSPERIDEWIRIAQTEGMAVPVALQPHYNLVHRKDFEQNYVPLVQRHGLAVFPYSSLASGFLSGKYRTAQDADGAARGPMLESYLTPDGFAVVDALDKVATARGISSTTAALAWLLTRPTITAPLASARTVEQLPDLLAAVETELSAEERAVLEDASSPFS</sequence>
<dbReference type="EC" id="1.1.1.-" evidence="3"/>
<dbReference type="Pfam" id="PF00248">
    <property type="entry name" value="Aldo_ket_red"/>
    <property type="match status" value="1"/>
</dbReference>
<name>A0A448IE73_MYCCI</name>
<evidence type="ECO:0000259" key="2">
    <source>
        <dbReference type="Pfam" id="PF00248"/>
    </source>
</evidence>
<dbReference type="EMBL" id="LR134355">
    <property type="protein sequence ID" value="VEG50749.1"/>
    <property type="molecule type" value="Genomic_DNA"/>
</dbReference>
<accession>A0A448IE73</accession>
<keyword evidence="1 3" id="KW-0560">Oxidoreductase</keyword>
<evidence type="ECO:0000313" key="3">
    <source>
        <dbReference type="EMBL" id="VEG50749.1"/>
    </source>
</evidence>
<evidence type="ECO:0000256" key="1">
    <source>
        <dbReference type="ARBA" id="ARBA00023002"/>
    </source>
</evidence>
<protein>
    <submittedName>
        <fullName evidence="3">Aldo/keto reductase</fullName>
        <ecNumber evidence="3">1.1.1.-</ecNumber>
    </submittedName>
</protein>
<dbReference type="GO" id="GO:0005829">
    <property type="term" value="C:cytosol"/>
    <property type="evidence" value="ECO:0007669"/>
    <property type="project" value="UniProtKB-ARBA"/>
</dbReference>
<reference evidence="3 4" key="1">
    <citation type="submission" date="2018-12" db="EMBL/GenBank/DDBJ databases">
        <authorList>
            <consortium name="Pathogen Informatics"/>
        </authorList>
    </citation>
    <scope>NUCLEOTIDE SEQUENCE [LARGE SCALE GENOMIC DNA]</scope>
    <source>
        <strain evidence="3 4">NCTC10485</strain>
    </source>
</reference>
<dbReference type="PRINTS" id="PR00069">
    <property type="entry name" value="ALDKETRDTASE"/>
</dbReference>
<feature type="domain" description="NADP-dependent oxidoreductase" evidence="2">
    <location>
        <begin position="13"/>
        <end position="307"/>
    </location>
</feature>
<dbReference type="PANTHER" id="PTHR43364">
    <property type="entry name" value="NADH-SPECIFIC METHYLGLYOXAL REDUCTASE-RELATED"/>
    <property type="match status" value="1"/>
</dbReference>
<dbReference type="OrthoDB" id="9768793at2"/>
<organism evidence="3 4">
    <name type="scientific">Mycolicibacterium chitae</name>
    <name type="common">Mycobacterium chitae</name>
    <dbReference type="NCBI Taxonomy" id="1792"/>
    <lineage>
        <taxon>Bacteria</taxon>
        <taxon>Bacillati</taxon>
        <taxon>Actinomycetota</taxon>
        <taxon>Actinomycetes</taxon>
        <taxon>Mycobacteriales</taxon>
        <taxon>Mycobacteriaceae</taxon>
        <taxon>Mycolicibacterium</taxon>
    </lineage>
</organism>
<dbReference type="Proteomes" id="UP000282551">
    <property type="component" value="Chromosome"/>
</dbReference>
<dbReference type="RefSeq" id="WP_126336345.1">
    <property type="nucleotide sequence ID" value="NZ_AP022604.1"/>
</dbReference>
<dbReference type="SUPFAM" id="SSF51430">
    <property type="entry name" value="NAD(P)-linked oxidoreductase"/>
    <property type="match status" value="1"/>
</dbReference>
<dbReference type="FunFam" id="3.20.20.100:FF:000004">
    <property type="entry name" value="Oxidoreductase, aldo/keto reductase"/>
    <property type="match status" value="1"/>
</dbReference>
<dbReference type="InterPro" id="IPR020471">
    <property type="entry name" value="AKR"/>
</dbReference>
<dbReference type="Gene3D" id="3.20.20.100">
    <property type="entry name" value="NADP-dependent oxidoreductase domain"/>
    <property type="match status" value="1"/>
</dbReference>
<gene>
    <name evidence="3" type="primary">iolS_3</name>
    <name evidence="3" type="ORF">NCTC10485_05069</name>
</gene>
<dbReference type="PANTHER" id="PTHR43364:SF6">
    <property type="entry name" value="OXIDOREDUCTASE-RELATED"/>
    <property type="match status" value="1"/>
</dbReference>
<dbReference type="AlphaFoldDB" id="A0A448IE73"/>
<evidence type="ECO:0000313" key="4">
    <source>
        <dbReference type="Proteomes" id="UP000282551"/>
    </source>
</evidence>
<dbReference type="InterPro" id="IPR050523">
    <property type="entry name" value="AKR_Detox_Biosynth"/>
</dbReference>
<dbReference type="InterPro" id="IPR023210">
    <property type="entry name" value="NADP_OxRdtase_dom"/>
</dbReference>
<proteinExistence type="predicted"/>